<organism evidence="1 2">
    <name type="scientific">Clostridium felsineum</name>
    <dbReference type="NCBI Taxonomy" id="36839"/>
    <lineage>
        <taxon>Bacteria</taxon>
        <taxon>Bacillati</taxon>
        <taxon>Bacillota</taxon>
        <taxon>Clostridia</taxon>
        <taxon>Eubacteriales</taxon>
        <taxon>Clostridiaceae</taxon>
        <taxon>Clostridium</taxon>
    </lineage>
</organism>
<gene>
    <name evidence="1" type="primary">gloB_1</name>
    <name evidence="1" type="ORF">CROST_001210</name>
</gene>
<dbReference type="RefSeq" id="WP_077833562.1">
    <property type="nucleotide sequence ID" value="NZ_CP096983.1"/>
</dbReference>
<name>A0A1S8MAF9_9CLOT</name>
<evidence type="ECO:0000313" key="2">
    <source>
        <dbReference type="Proteomes" id="UP000190951"/>
    </source>
</evidence>
<keyword evidence="2" id="KW-1185">Reference proteome</keyword>
<accession>A0A1S8MAF9</accession>
<dbReference type="Proteomes" id="UP000190951">
    <property type="component" value="Chromosome"/>
</dbReference>
<dbReference type="PANTHER" id="PTHR42951">
    <property type="entry name" value="METALLO-BETA-LACTAMASE DOMAIN-CONTAINING"/>
    <property type="match status" value="1"/>
</dbReference>
<proteinExistence type="predicted"/>
<dbReference type="GO" id="GO:0004416">
    <property type="term" value="F:hydroxyacylglutathione hydrolase activity"/>
    <property type="evidence" value="ECO:0007669"/>
    <property type="project" value="UniProtKB-EC"/>
</dbReference>
<dbReference type="InterPro" id="IPR036866">
    <property type="entry name" value="RibonucZ/Hydroxyglut_hydro"/>
</dbReference>
<dbReference type="STRING" id="84029.CROST_32920"/>
<keyword evidence="1" id="KW-0378">Hydrolase</keyword>
<dbReference type="SUPFAM" id="SSF56281">
    <property type="entry name" value="Metallo-hydrolase/oxidoreductase"/>
    <property type="match status" value="1"/>
</dbReference>
<dbReference type="AlphaFoldDB" id="A0A1S8MAF9"/>
<dbReference type="EC" id="3.1.2.6" evidence="1"/>
<reference evidence="1 2" key="1">
    <citation type="submission" date="2022-04" db="EMBL/GenBank/DDBJ databases">
        <title>Genome sequence of C. roseum typestrain.</title>
        <authorList>
            <person name="Poehlein A."/>
            <person name="Schoch T."/>
            <person name="Duerre P."/>
            <person name="Daniel R."/>
        </authorList>
    </citation>
    <scope>NUCLEOTIDE SEQUENCE [LARGE SCALE GENOMIC DNA]</scope>
    <source>
        <strain evidence="1 2">DSM 7320</strain>
    </source>
</reference>
<dbReference type="Gene3D" id="3.60.15.10">
    <property type="entry name" value="Ribonuclease Z/Hydroxyacylglutathione hydrolase-like"/>
    <property type="match status" value="1"/>
</dbReference>
<evidence type="ECO:0000313" key="1">
    <source>
        <dbReference type="EMBL" id="URZ09450.1"/>
    </source>
</evidence>
<sequence>MNVLKLKLSVTNDYLLKIENEKYVLIDTGYKEDWELFNKRLEESGIKVGQISYVILTHHHDDHAGFLSLLVNKNKAIKVVMSDKTNELIKVGENDQTHGGGLLNKRIEFLIKYKNLYVSKVLGVKKENNFKFPPYESRENDIVFNKEVTLKELGINLPGKIIETPGHTIDSVSILFEDGDCFVGDAAASMLRFCGTKNCVIFIMDKKEYYESWNKIIKLGSKKIYPAHGKEFYIDKLKKNIWKNL</sequence>
<dbReference type="SMART" id="SM00849">
    <property type="entry name" value="Lactamase_B"/>
    <property type="match status" value="1"/>
</dbReference>
<dbReference type="EMBL" id="CP096983">
    <property type="protein sequence ID" value="URZ09450.1"/>
    <property type="molecule type" value="Genomic_DNA"/>
</dbReference>
<dbReference type="Pfam" id="PF00753">
    <property type="entry name" value="Lactamase_B"/>
    <property type="match status" value="1"/>
</dbReference>
<dbReference type="KEGG" id="crw:CROST_001210"/>
<dbReference type="PANTHER" id="PTHR42951:SF17">
    <property type="entry name" value="METALLO-BETA-LACTAMASE DOMAIN-CONTAINING PROTEIN"/>
    <property type="match status" value="1"/>
</dbReference>
<dbReference type="InterPro" id="IPR001279">
    <property type="entry name" value="Metallo-B-lactamas"/>
</dbReference>
<dbReference type="InterPro" id="IPR050855">
    <property type="entry name" value="NDM-1-like"/>
</dbReference>
<protein>
    <submittedName>
        <fullName evidence="1">Hydroxyacylglutathione hydrolase</fullName>
        <ecNumber evidence="1">3.1.2.6</ecNumber>
    </submittedName>
</protein>